<evidence type="ECO:0000256" key="1">
    <source>
        <dbReference type="ARBA" id="ARBA00004196"/>
    </source>
</evidence>
<keyword evidence="3" id="KW-0479">Metal-binding</keyword>
<evidence type="ECO:0000256" key="5">
    <source>
        <dbReference type="RuleBase" id="RU003512"/>
    </source>
</evidence>
<comment type="subcellular location">
    <subcellularLocation>
        <location evidence="1">Cell envelope</location>
    </subcellularLocation>
</comment>
<accession>A0A150HA71</accession>
<dbReference type="GO" id="GO:0030313">
    <property type="term" value="C:cell envelope"/>
    <property type="evidence" value="ECO:0007669"/>
    <property type="project" value="UniProtKB-SubCell"/>
</dbReference>
<dbReference type="GO" id="GO:0007155">
    <property type="term" value="P:cell adhesion"/>
    <property type="evidence" value="ECO:0007669"/>
    <property type="project" value="InterPro"/>
</dbReference>
<evidence type="ECO:0000256" key="4">
    <source>
        <dbReference type="ARBA" id="ARBA00022729"/>
    </source>
</evidence>
<keyword evidence="4 8" id="KW-0732">Signal</keyword>
<evidence type="ECO:0000256" key="7">
    <source>
        <dbReference type="SAM" id="MobiDB-lite"/>
    </source>
</evidence>
<dbReference type="PANTHER" id="PTHR42953">
    <property type="entry name" value="HIGH-AFFINITY ZINC UPTAKE SYSTEM PROTEIN ZNUA-RELATED"/>
    <property type="match status" value="1"/>
</dbReference>
<evidence type="ECO:0000313" key="9">
    <source>
        <dbReference type="EMBL" id="KXZ59023.1"/>
    </source>
</evidence>
<evidence type="ECO:0000256" key="2">
    <source>
        <dbReference type="ARBA" id="ARBA00022448"/>
    </source>
</evidence>
<dbReference type="SUPFAM" id="SSF53807">
    <property type="entry name" value="Helical backbone' metal receptor"/>
    <property type="match status" value="1"/>
</dbReference>
<dbReference type="PRINTS" id="PR00690">
    <property type="entry name" value="ADHESNFAMILY"/>
</dbReference>
<evidence type="ECO:0000256" key="6">
    <source>
        <dbReference type="SAM" id="Coils"/>
    </source>
</evidence>
<feature type="coiled-coil region" evidence="6">
    <location>
        <begin position="226"/>
        <end position="253"/>
    </location>
</feature>
<protein>
    <submittedName>
        <fullName evidence="9">Manganese ABC transporter substrate-binding lipoprotein</fullName>
    </submittedName>
</protein>
<feature type="signal peptide" evidence="8">
    <location>
        <begin position="1"/>
        <end position="18"/>
    </location>
</feature>
<dbReference type="InterPro" id="IPR050492">
    <property type="entry name" value="Bact_metal-bind_prot9"/>
</dbReference>
<comment type="similarity">
    <text evidence="5">Belongs to the bacterial solute-binding protein 9 family.</text>
</comment>
<dbReference type="AlphaFoldDB" id="A0A150HA71"/>
<evidence type="ECO:0000256" key="8">
    <source>
        <dbReference type="SAM" id="SignalP"/>
    </source>
</evidence>
<keyword evidence="6" id="KW-0175">Coiled coil</keyword>
<dbReference type="PROSITE" id="PS51257">
    <property type="entry name" value="PROKAR_LIPOPROTEIN"/>
    <property type="match status" value="1"/>
</dbReference>
<dbReference type="InterPro" id="IPR006128">
    <property type="entry name" value="Lipoprotein_PsaA-like"/>
</dbReference>
<keyword evidence="2 5" id="KW-0813">Transport</keyword>
<reference evidence="9 10" key="1">
    <citation type="submission" date="2016-01" db="EMBL/GenBank/DDBJ databases">
        <title>Use of Whole Genome Sequencing to ascertain that Brevibacterium massiliense (Roux, Raoult 2009) is a later heterotypic synonym of Brevibacterium ravenspurgense (Mages 2008).</title>
        <authorList>
            <person name="Bernier A.-M."/>
            <person name="Burdz T."/>
            <person name="Huynh C."/>
            <person name="Pachecho A.L."/>
            <person name="Wiebe D."/>
            <person name="Bonner C."/>
            <person name="Bernard K."/>
        </authorList>
    </citation>
    <scope>NUCLEOTIDE SEQUENCE [LARGE SCALE GENOMIC DNA]</scope>
    <source>
        <strain evidence="9 10">CCUG56047</strain>
    </source>
</reference>
<dbReference type="GO" id="GO:0030001">
    <property type="term" value="P:metal ion transport"/>
    <property type="evidence" value="ECO:0007669"/>
    <property type="project" value="InterPro"/>
</dbReference>
<comment type="caution">
    <text evidence="9">The sequence shown here is derived from an EMBL/GenBank/DDBJ whole genome shotgun (WGS) entry which is preliminary data.</text>
</comment>
<keyword evidence="9" id="KW-0449">Lipoprotein</keyword>
<evidence type="ECO:0000313" key="10">
    <source>
        <dbReference type="Proteomes" id="UP000243589"/>
    </source>
</evidence>
<sequence length="368" mass="39267">MKSVRIAAIAAAAGLVLAGCGTGDAESTDSGDKLKVVTSTNVYADLASQVAGDAADVEPIISDASKDPHDYEATSNDQLKLSKADVVIVNGGGYDAFMTTLLEAADKDPKVVNGVEVSELPGAEENSANEPHDHDHGEEGHGHDHAHGEEGHDHDHDHGEEGHDHGHDHGEEGHDHDHDHGEEGHDHDHGDDHGAFNEHIWYSVSAMKNVVDSIEETLSEEDPDNKAAYEENADKLQGELDGLMKKADEVKKTGEGKKSAATEPVALWLFEDLGLKTITPQKFLSAVEAGSDAAPVVLKQAQDQVKNKEVAVLGFNPQAVNEQAETLRKSADDAGVPVVELPETLNEGETYVDWMGSHIDDVEKALKG</sequence>
<gene>
    <name evidence="9" type="primary">psaA_1</name>
    <name evidence="9" type="ORF">Bravens_00576</name>
</gene>
<proteinExistence type="inferred from homology"/>
<dbReference type="Pfam" id="PF01297">
    <property type="entry name" value="ZnuA"/>
    <property type="match status" value="1"/>
</dbReference>
<organism evidence="9 10">
    <name type="scientific">Brevibacterium ravenspurgense</name>
    <dbReference type="NCBI Taxonomy" id="479117"/>
    <lineage>
        <taxon>Bacteria</taxon>
        <taxon>Bacillati</taxon>
        <taxon>Actinomycetota</taxon>
        <taxon>Actinomycetes</taxon>
        <taxon>Micrococcales</taxon>
        <taxon>Brevibacteriaceae</taxon>
        <taxon>Brevibacterium</taxon>
    </lineage>
</organism>
<feature type="region of interest" description="Disordered" evidence="7">
    <location>
        <begin position="122"/>
        <end position="194"/>
    </location>
</feature>
<feature type="chain" id="PRO_5039690797" evidence="8">
    <location>
        <begin position="19"/>
        <end position="368"/>
    </location>
</feature>
<dbReference type="InterPro" id="IPR006127">
    <property type="entry name" value="ZnuA-like"/>
</dbReference>
<keyword evidence="10" id="KW-1185">Reference proteome</keyword>
<dbReference type="PATRIC" id="fig|479117.4.peg.577"/>
<dbReference type="EMBL" id="LQQC01000007">
    <property type="protein sequence ID" value="KXZ59023.1"/>
    <property type="molecule type" value="Genomic_DNA"/>
</dbReference>
<dbReference type="PANTHER" id="PTHR42953:SF1">
    <property type="entry name" value="METAL-BINDING PROTEIN HI_0362-RELATED"/>
    <property type="match status" value="1"/>
</dbReference>
<dbReference type="Proteomes" id="UP000243589">
    <property type="component" value="Unassembled WGS sequence"/>
</dbReference>
<dbReference type="RefSeq" id="WP_062020131.1">
    <property type="nucleotide sequence ID" value="NZ_LQQC01000007.1"/>
</dbReference>
<evidence type="ECO:0000256" key="3">
    <source>
        <dbReference type="ARBA" id="ARBA00022723"/>
    </source>
</evidence>
<dbReference type="GO" id="GO:0046872">
    <property type="term" value="F:metal ion binding"/>
    <property type="evidence" value="ECO:0007669"/>
    <property type="project" value="UniProtKB-KW"/>
</dbReference>
<dbReference type="Gene3D" id="3.40.50.1980">
    <property type="entry name" value="Nitrogenase molybdenum iron protein domain"/>
    <property type="match status" value="3"/>
</dbReference>
<feature type="compositionally biased region" description="Basic and acidic residues" evidence="7">
    <location>
        <begin position="130"/>
        <end position="194"/>
    </location>
</feature>
<name>A0A150HA71_9MICO</name>